<name>A0ABT9IE07_9ACTN</name>
<gene>
    <name evidence="2" type="ORF">QOZ88_14335</name>
</gene>
<proteinExistence type="predicted"/>
<organism evidence="2 3">
    <name type="scientific">Blastococcus carthaginiensis</name>
    <dbReference type="NCBI Taxonomy" id="3050034"/>
    <lineage>
        <taxon>Bacteria</taxon>
        <taxon>Bacillati</taxon>
        <taxon>Actinomycetota</taxon>
        <taxon>Actinomycetes</taxon>
        <taxon>Geodermatophilales</taxon>
        <taxon>Geodermatophilaceae</taxon>
        <taxon>Blastococcus</taxon>
    </lineage>
</organism>
<comment type="caution">
    <text evidence="2">The sequence shown here is derived from an EMBL/GenBank/DDBJ whole genome shotgun (WGS) entry which is preliminary data.</text>
</comment>
<protein>
    <recommendedName>
        <fullName evidence="4">Right handed beta helix region</fullName>
    </recommendedName>
</protein>
<feature type="compositionally biased region" description="Low complexity" evidence="1">
    <location>
        <begin position="42"/>
        <end position="78"/>
    </location>
</feature>
<dbReference type="RefSeq" id="WP_306000421.1">
    <property type="nucleotide sequence ID" value="NZ_JASNFN010000016.1"/>
</dbReference>
<sequence>MTQLLLALIGILPLSYPIVQGGGSGVVAEQAAPAVESRDSRPATQPSPAATAPDAAPAGEVPADQAAAGAQAEAQAQARAEELAPVAGSRSGTGPAPTATTTTPTPAPKPTTAATTPSTTTAPPARATTPSTGALSWAPPAGWQNYPVTRITSTNSVTTVSGKGGDVLVQLPADRPAAPIIIANCRNAVVMGGQINVLPTARIGNDDQRAIYVHKCTGTVHIEGVLINGNVAGSQADGIAVNAPEATVQIQNVRMDALRGTYSVNHADVFQPWGGVREYRIDRLTGTTNYQGIQVRQDLGAIGKGTIRNANVGSSEVNPIERGGQFIRIDCNTYPLALENVYLDPRSGRDMGYSVWPQTDDRSCPAKISNGVVSWPSIGNLSGTLTQGKPASGDFVPAGSVGIGYVSPGYR</sequence>
<dbReference type="Proteomes" id="UP001233673">
    <property type="component" value="Unassembled WGS sequence"/>
</dbReference>
<evidence type="ECO:0000313" key="2">
    <source>
        <dbReference type="EMBL" id="MDP5183814.1"/>
    </source>
</evidence>
<accession>A0ABT9IE07</accession>
<evidence type="ECO:0000313" key="3">
    <source>
        <dbReference type="Proteomes" id="UP001233673"/>
    </source>
</evidence>
<feature type="region of interest" description="Disordered" evidence="1">
    <location>
        <begin position="30"/>
        <end position="143"/>
    </location>
</feature>
<feature type="compositionally biased region" description="Low complexity" evidence="1">
    <location>
        <begin position="92"/>
        <end position="134"/>
    </location>
</feature>
<evidence type="ECO:0000256" key="1">
    <source>
        <dbReference type="SAM" id="MobiDB-lite"/>
    </source>
</evidence>
<reference evidence="3" key="1">
    <citation type="submission" date="2023-05" db="EMBL/GenBank/DDBJ databases">
        <title>Draft genome of Pseudofrankia sp. BMG5.37.</title>
        <authorList>
            <person name="Gtari M."/>
            <person name="Ghodhbane F."/>
            <person name="Sbissi I."/>
        </authorList>
    </citation>
    <scope>NUCLEOTIDE SEQUENCE [LARGE SCALE GENOMIC DNA]</scope>
    <source>
        <strain evidence="3">BMG 814</strain>
    </source>
</reference>
<keyword evidence="3" id="KW-1185">Reference proteome</keyword>
<evidence type="ECO:0008006" key="4">
    <source>
        <dbReference type="Google" id="ProtNLM"/>
    </source>
</evidence>
<dbReference type="EMBL" id="JASNFN010000016">
    <property type="protein sequence ID" value="MDP5183814.1"/>
    <property type="molecule type" value="Genomic_DNA"/>
</dbReference>